<organism evidence="2 3">
    <name type="scientific">Aspergillus caelatus</name>
    <dbReference type="NCBI Taxonomy" id="61420"/>
    <lineage>
        <taxon>Eukaryota</taxon>
        <taxon>Fungi</taxon>
        <taxon>Dikarya</taxon>
        <taxon>Ascomycota</taxon>
        <taxon>Pezizomycotina</taxon>
        <taxon>Eurotiomycetes</taxon>
        <taxon>Eurotiomycetidae</taxon>
        <taxon>Eurotiales</taxon>
        <taxon>Aspergillaceae</taxon>
        <taxon>Aspergillus</taxon>
        <taxon>Aspergillus subgen. Circumdati</taxon>
    </lineage>
</organism>
<evidence type="ECO:0000259" key="1">
    <source>
        <dbReference type="Pfam" id="PF02775"/>
    </source>
</evidence>
<dbReference type="SUPFAM" id="SSF52518">
    <property type="entry name" value="Thiamin diphosphate-binding fold (THDP-binding)"/>
    <property type="match status" value="1"/>
</dbReference>
<gene>
    <name evidence="2" type="ORF">BDV27DRAFT_120629</name>
</gene>
<dbReference type="RefSeq" id="XP_031932730.1">
    <property type="nucleotide sequence ID" value="XM_032065162.1"/>
</dbReference>
<accession>A0A5N7AKY2</accession>
<dbReference type="InterPro" id="IPR029061">
    <property type="entry name" value="THDP-binding"/>
</dbReference>
<protein>
    <recommendedName>
        <fullName evidence="1">Thiamine pyrophosphate enzyme TPP-binding domain-containing protein</fullName>
    </recommendedName>
</protein>
<dbReference type="Proteomes" id="UP000326268">
    <property type="component" value="Unassembled WGS sequence"/>
</dbReference>
<evidence type="ECO:0000313" key="2">
    <source>
        <dbReference type="EMBL" id="KAE8369649.1"/>
    </source>
</evidence>
<reference evidence="2 3" key="1">
    <citation type="submission" date="2019-04" db="EMBL/GenBank/DDBJ databases">
        <title>Friends and foes A comparative genomics studyof 23 Aspergillus species from section Flavi.</title>
        <authorList>
            <consortium name="DOE Joint Genome Institute"/>
            <person name="Kjaerbolling I."/>
            <person name="Vesth T."/>
            <person name="Frisvad J.C."/>
            <person name="Nybo J.L."/>
            <person name="Theobald S."/>
            <person name="Kildgaard S."/>
            <person name="Isbrandt T."/>
            <person name="Kuo A."/>
            <person name="Sato A."/>
            <person name="Lyhne E.K."/>
            <person name="Kogle M.E."/>
            <person name="Wiebenga A."/>
            <person name="Kun R.S."/>
            <person name="Lubbers R.J."/>
            <person name="Makela M.R."/>
            <person name="Barry K."/>
            <person name="Chovatia M."/>
            <person name="Clum A."/>
            <person name="Daum C."/>
            <person name="Haridas S."/>
            <person name="He G."/>
            <person name="LaButti K."/>
            <person name="Lipzen A."/>
            <person name="Mondo S."/>
            <person name="Riley R."/>
            <person name="Salamov A."/>
            <person name="Simmons B.A."/>
            <person name="Magnuson J.K."/>
            <person name="Henrissat B."/>
            <person name="Mortensen U.H."/>
            <person name="Larsen T.O."/>
            <person name="Devries R.P."/>
            <person name="Grigoriev I.V."/>
            <person name="Machida M."/>
            <person name="Baker S.E."/>
            <person name="Andersen M.R."/>
        </authorList>
    </citation>
    <scope>NUCLEOTIDE SEQUENCE [LARGE SCALE GENOMIC DNA]</scope>
    <source>
        <strain evidence="2 3">CBS 763.97</strain>
    </source>
</reference>
<keyword evidence="3" id="KW-1185">Reference proteome</keyword>
<dbReference type="Pfam" id="PF02775">
    <property type="entry name" value="TPP_enzyme_C"/>
    <property type="match status" value="1"/>
</dbReference>
<dbReference type="AlphaFoldDB" id="A0A5N7AKY2"/>
<dbReference type="Gene3D" id="3.40.50.970">
    <property type="match status" value="1"/>
</dbReference>
<dbReference type="InterPro" id="IPR011766">
    <property type="entry name" value="TPP_enzyme_TPP-bd"/>
</dbReference>
<dbReference type="GO" id="GO:0030976">
    <property type="term" value="F:thiamine pyrophosphate binding"/>
    <property type="evidence" value="ECO:0007669"/>
    <property type="project" value="InterPro"/>
</dbReference>
<evidence type="ECO:0000313" key="3">
    <source>
        <dbReference type="Proteomes" id="UP000326268"/>
    </source>
</evidence>
<dbReference type="OrthoDB" id="308383at2759"/>
<proteinExistence type="predicted"/>
<dbReference type="GeneID" id="43649608"/>
<name>A0A5N7AKY2_9EURO</name>
<dbReference type="EMBL" id="ML737572">
    <property type="protein sequence ID" value="KAE8369649.1"/>
    <property type="molecule type" value="Genomic_DNA"/>
</dbReference>
<sequence>MLPTAQDAAMAERVHRTKGHTISKQTIVFEGDGSLQMIVQEVSTIIRHKLDTT</sequence>
<feature type="domain" description="Thiamine pyrophosphate enzyme TPP-binding" evidence="1">
    <location>
        <begin position="22"/>
        <end position="52"/>
    </location>
</feature>
<dbReference type="GO" id="GO:0003824">
    <property type="term" value="F:catalytic activity"/>
    <property type="evidence" value="ECO:0007669"/>
    <property type="project" value="InterPro"/>
</dbReference>